<dbReference type="AlphaFoldDB" id="A0A3B0XZQ6"/>
<evidence type="ECO:0000256" key="3">
    <source>
        <dbReference type="ARBA" id="ARBA00023027"/>
    </source>
</evidence>
<dbReference type="SUPFAM" id="SSF56399">
    <property type="entry name" value="ADP-ribosylation"/>
    <property type="match status" value="1"/>
</dbReference>
<proteinExistence type="inferred from homology"/>
<dbReference type="InterPro" id="IPR002745">
    <property type="entry name" value="Ptrans_KptA/Tpt1"/>
</dbReference>
<dbReference type="GO" id="GO:0008033">
    <property type="term" value="P:tRNA processing"/>
    <property type="evidence" value="ECO:0007669"/>
    <property type="project" value="TreeGrafter"/>
</dbReference>
<accession>A0A3B0XZQ6</accession>
<organism evidence="4">
    <name type="scientific">hydrothermal vent metagenome</name>
    <dbReference type="NCBI Taxonomy" id="652676"/>
    <lineage>
        <taxon>unclassified sequences</taxon>
        <taxon>metagenomes</taxon>
        <taxon>ecological metagenomes</taxon>
    </lineage>
</organism>
<dbReference type="EMBL" id="UOFI01000139">
    <property type="protein sequence ID" value="VAW68797.1"/>
    <property type="molecule type" value="Genomic_DNA"/>
</dbReference>
<dbReference type="PANTHER" id="PTHR12684">
    <property type="entry name" value="PUTATIVE PHOSPHOTRANSFERASE"/>
    <property type="match status" value="1"/>
</dbReference>
<name>A0A3B0XZQ6_9ZZZZ</name>
<dbReference type="Gene3D" id="3.20.170.30">
    <property type="match status" value="1"/>
</dbReference>
<dbReference type="Pfam" id="PF01885">
    <property type="entry name" value="PTS_2-RNA"/>
    <property type="match status" value="1"/>
</dbReference>
<evidence type="ECO:0000256" key="1">
    <source>
        <dbReference type="ARBA" id="ARBA00009836"/>
    </source>
</evidence>
<gene>
    <name evidence="4" type="ORF">MNBD_GAMMA09-1037</name>
</gene>
<reference evidence="4" key="1">
    <citation type="submission" date="2018-06" db="EMBL/GenBank/DDBJ databases">
        <authorList>
            <person name="Zhirakovskaya E."/>
        </authorList>
    </citation>
    <scope>NUCLEOTIDE SEQUENCE</scope>
</reference>
<protein>
    <submittedName>
        <fullName evidence="4">RNA:NAD 2'-phosphotransferase</fullName>
    </submittedName>
</protein>
<sequence length="86" mass="9753">MVLFHGTATRFTASIFDKGLIKKNRQHVHLSATRSTATSVGQRHGKPVVLQINSEQMHKKGYEFYLSKNAVWLTDHVPVQYISEAD</sequence>
<evidence type="ECO:0000313" key="4">
    <source>
        <dbReference type="EMBL" id="VAW68797.1"/>
    </source>
</evidence>
<keyword evidence="3" id="KW-0520">NAD</keyword>
<evidence type="ECO:0000256" key="2">
    <source>
        <dbReference type="ARBA" id="ARBA00022679"/>
    </source>
</evidence>
<keyword evidence="2 4" id="KW-0808">Transferase</keyword>
<dbReference type="PANTHER" id="PTHR12684:SF2">
    <property type="entry name" value="TRNA 2'-PHOSPHOTRANSFERASE 1"/>
    <property type="match status" value="1"/>
</dbReference>
<comment type="similarity">
    <text evidence="1">Belongs to the KptA/TPT1 family.</text>
</comment>
<dbReference type="InterPro" id="IPR042081">
    <property type="entry name" value="RNA_2'-PTrans_C"/>
</dbReference>
<dbReference type="GO" id="GO:0000215">
    <property type="term" value="F:tRNA 2'-phosphotransferase activity"/>
    <property type="evidence" value="ECO:0007669"/>
    <property type="project" value="TreeGrafter"/>
</dbReference>